<evidence type="ECO:0000256" key="8">
    <source>
        <dbReference type="ARBA" id="ARBA00049339"/>
    </source>
</evidence>
<reference evidence="13" key="1">
    <citation type="submission" date="2021-02" db="EMBL/GenBank/DDBJ databases">
        <title>The CRISPR/cas machinery reduction and long-range gene transfer in the hot spring cyanobacterium Synechococcus.</title>
        <authorList>
            <person name="Dvorak P."/>
            <person name="Jahodarova E."/>
            <person name="Hasler P."/>
            <person name="Poulickova A."/>
        </authorList>
    </citation>
    <scope>NUCLEOTIDE SEQUENCE</scope>
    <source>
        <strain evidence="13">Rupite</strain>
    </source>
</reference>
<dbReference type="SUPFAM" id="SSF52374">
    <property type="entry name" value="Nucleotidylyl transferase"/>
    <property type="match status" value="1"/>
</dbReference>
<comment type="subcellular location">
    <subcellularLocation>
        <location evidence="9">Cytoplasm</location>
    </subcellularLocation>
</comment>
<dbReference type="CDD" id="cd00671">
    <property type="entry name" value="ArgRS_core"/>
    <property type="match status" value="1"/>
</dbReference>
<evidence type="ECO:0000256" key="10">
    <source>
        <dbReference type="RuleBase" id="RU363038"/>
    </source>
</evidence>
<evidence type="ECO:0000256" key="9">
    <source>
        <dbReference type="HAMAP-Rule" id="MF_00123"/>
    </source>
</evidence>
<protein>
    <recommendedName>
        <fullName evidence="9">Arginine--tRNA ligase</fullName>
        <ecNumber evidence="9">6.1.1.19</ecNumber>
    </recommendedName>
    <alternativeName>
        <fullName evidence="9">Arginyl-tRNA synthetase</fullName>
        <shortName evidence="9">ArgRS</shortName>
    </alternativeName>
</protein>
<keyword evidence="7 9" id="KW-0030">Aminoacyl-tRNA synthetase</keyword>
<evidence type="ECO:0000259" key="11">
    <source>
        <dbReference type="SMART" id="SM00836"/>
    </source>
</evidence>
<dbReference type="InterPro" id="IPR014729">
    <property type="entry name" value="Rossmann-like_a/b/a_fold"/>
</dbReference>
<dbReference type="Gene3D" id="1.10.730.10">
    <property type="entry name" value="Isoleucyl-tRNA Synthetase, Domain 1"/>
    <property type="match status" value="1"/>
</dbReference>
<comment type="catalytic activity">
    <reaction evidence="8 9">
        <text>tRNA(Arg) + L-arginine + ATP = L-arginyl-tRNA(Arg) + AMP + diphosphate</text>
        <dbReference type="Rhea" id="RHEA:20301"/>
        <dbReference type="Rhea" id="RHEA-COMP:9658"/>
        <dbReference type="Rhea" id="RHEA-COMP:9673"/>
        <dbReference type="ChEBI" id="CHEBI:30616"/>
        <dbReference type="ChEBI" id="CHEBI:32682"/>
        <dbReference type="ChEBI" id="CHEBI:33019"/>
        <dbReference type="ChEBI" id="CHEBI:78442"/>
        <dbReference type="ChEBI" id="CHEBI:78513"/>
        <dbReference type="ChEBI" id="CHEBI:456215"/>
        <dbReference type="EC" id="6.1.1.19"/>
    </reaction>
</comment>
<dbReference type="Gene3D" id="3.30.1360.70">
    <property type="entry name" value="Arginyl tRNA synthetase N-terminal domain"/>
    <property type="match status" value="1"/>
</dbReference>
<evidence type="ECO:0000313" key="13">
    <source>
        <dbReference type="EMBL" id="MCJ2543155.1"/>
    </source>
</evidence>
<dbReference type="InterPro" id="IPR035684">
    <property type="entry name" value="ArgRS_core"/>
</dbReference>
<dbReference type="PROSITE" id="PS00178">
    <property type="entry name" value="AA_TRNA_LIGASE_I"/>
    <property type="match status" value="1"/>
</dbReference>
<evidence type="ECO:0000256" key="3">
    <source>
        <dbReference type="ARBA" id="ARBA00022598"/>
    </source>
</evidence>
<dbReference type="EMBL" id="JAFIRA010000022">
    <property type="protein sequence ID" value="MCJ2543155.1"/>
    <property type="molecule type" value="Genomic_DNA"/>
</dbReference>
<organism evidence="13 14">
    <name type="scientific">Thermostichus vulcanus str. 'Rupite'</name>
    <dbReference type="NCBI Taxonomy" id="2813851"/>
    <lineage>
        <taxon>Bacteria</taxon>
        <taxon>Bacillati</taxon>
        <taxon>Cyanobacteriota</taxon>
        <taxon>Cyanophyceae</taxon>
        <taxon>Thermostichales</taxon>
        <taxon>Thermostichaceae</taxon>
        <taxon>Thermostichus</taxon>
    </lineage>
</organism>
<dbReference type="InterPro" id="IPR001278">
    <property type="entry name" value="Arg-tRNA-ligase"/>
</dbReference>
<evidence type="ECO:0000256" key="5">
    <source>
        <dbReference type="ARBA" id="ARBA00022840"/>
    </source>
</evidence>
<evidence type="ECO:0000256" key="2">
    <source>
        <dbReference type="ARBA" id="ARBA00022490"/>
    </source>
</evidence>
<dbReference type="PANTHER" id="PTHR11956">
    <property type="entry name" value="ARGINYL-TRNA SYNTHETASE"/>
    <property type="match status" value="1"/>
</dbReference>
<keyword evidence="6 9" id="KW-0648">Protein biosynthesis</keyword>
<dbReference type="EC" id="6.1.1.19" evidence="9"/>
<feature type="domain" description="Arginyl tRNA synthetase N-terminal" evidence="12">
    <location>
        <begin position="12"/>
        <end position="103"/>
    </location>
</feature>
<keyword evidence="3 9" id="KW-0436">Ligase</keyword>
<proteinExistence type="inferred from homology"/>
<evidence type="ECO:0000259" key="12">
    <source>
        <dbReference type="SMART" id="SM01016"/>
    </source>
</evidence>
<dbReference type="Gene3D" id="3.40.50.620">
    <property type="entry name" value="HUPs"/>
    <property type="match status" value="1"/>
</dbReference>
<dbReference type="NCBIfam" id="TIGR00456">
    <property type="entry name" value="argS"/>
    <property type="match status" value="1"/>
</dbReference>
<sequence>MATQPQSTSLIRFLTAAVSEAIQRAAEAGQLGSLTCDQTVQITPVIQIPNDTRYGDYACPTALGMKKLCGMAPAQIADILCKHLDLPHIETSVAGAGFINFRLRDPFLAERLQELLTLGGEFGKTPAPHPERILLEFVSANPTGPLHVGHGRWAAVGSTLANLLRWTGHQVEREFYINDAGNQMQILGKSLAVRVKQLQGEAIPLPDDAYRGTYLIDVAQRLLDQVKAGIRSLPTTLEEYTDFAYGEMLTWQKETLRQLKTEFEQWFSERRLHTPDPETGLSAIQQSLQELQAYGFLYRAKAPRGEEPKPDAEEALYFKTQEFGDDKDRVVQKADGSVTYLAADIAYHRDKVRRGYQRLINILGSDHHGYVGRLNAAVGAFSLDVKLEILIGQFVKLFKTDPETGEKTEVRMSKRTGNFVSLNDLIEDPEIGVGADATRWFLLSNSMDSPINFDLDLAVKQTFDNPVVYVHYSHARCCTLLRRLQEEEKVELSEKVSLTEQARLPYKEPEERTLLLRLLALPDELIAAAEERAPHKIIRYTEAVATDFNKFYDNCRILPLLQEDPVLAQARIQLVQATRQVLFNLLTGILGLSAPESM</sequence>
<dbReference type="SUPFAM" id="SSF47323">
    <property type="entry name" value="Anticodon-binding domain of a subclass of class I aminoacyl-tRNA synthetases"/>
    <property type="match status" value="1"/>
</dbReference>
<dbReference type="SMART" id="SM00836">
    <property type="entry name" value="DALR_1"/>
    <property type="match status" value="1"/>
</dbReference>
<dbReference type="PANTHER" id="PTHR11956:SF5">
    <property type="entry name" value="ARGININE--TRNA LIGASE, CYTOPLASMIC"/>
    <property type="match status" value="1"/>
</dbReference>
<comment type="caution">
    <text evidence="13">The sequence shown here is derived from an EMBL/GenBank/DDBJ whole genome shotgun (WGS) entry which is preliminary data.</text>
</comment>
<evidence type="ECO:0000256" key="6">
    <source>
        <dbReference type="ARBA" id="ARBA00022917"/>
    </source>
</evidence>
<keyword evidence="5 9" id="KW-0067">ATP-binding</keyword>
<evidence type="ECO:0000313" key="14">
    <source>
        <dbReference type="Proteomes" id="UP000830835"/>
    </source>
</evidence>
<dbReference type="HAMAP" id="MF_00123">
    <property type="entry name" value="Arg_tRNA_synth"/>
    <property type="match status" value="1"/>
</dbReference>
<gene>
    <name evidence="9" type="primary">argS</name>
    <name evidence="13" type="ORF">JX360_09590</name>
</gene>
<evidence type="ECO:0000256" key="1">
    <source>
        <dbReference type="ARBA" id="ARBA00005594"/>
    </source>
</evidence>
<dbReference type="InterPro" id="IPR008909">
    <property type="entry name" value="DALR_anticod-bd"/>
</dbReference>
<keyword evidence="14" id="KW-1185">Reference proteome</keyword>
<dbReference type="PRINTS" id="PR01038">
    <property type="entry name" value="TRNASYNTHARG"/>
</dbReference>
<dbReference type="GO" id="GO:0004814">
    <property type="term" value="F:arginine-tRNA ligase activity"/>
    <property type="evidence" value="ECO:0007669"/>
    <property type="project" value="UniProtKB-EC"/>
</dbReference>
<dbReference type="SMART" id="SM01016">
    <property type="entry name" value="Arg_tRNA_synt_N"/>
    <property type="match status" value="1"/>
</dbReference>
<dbReference type="Pfam" id="PF05746">
    <property type="entry name" value="DALR_1"/>
    <property type="match status" value="1"/>
</dbReference>
<accession>A0ABT0CBL8</accession>
<evidence type="ECO:0000256" key="4">
    <source>
        <dbReference type="ARBA" id="ARBA00022741"/>
    </source>
</evidence>
<dbReference type="InterPro" id="IPR009080">
    <property type="entry name" value="tRNAsynth_Ia_anticodon-bd"/>
</dbReference>
<feature type="short sequence motif" description="'HIGH' region" evidence="9">
    <location>
        <begin position="140"/>
        <end position="150"/>
    </location>
</feature>
<evidence type="ECO:0000256" key="7">
    <source>
        <dbReference type="ARBA" id="ARBA00023146"/>
    </source>
</evidence>
<name>A0ABT0CBL8_THEVL</name>
<keyword evidence="4 9" id="KW-0547">Nucleotide-binding</keyword>
<dbReference type="Pfam" id="PF03485">
    <property type="entry name" value="Arg_tRNA_synt_N"/>
    <property type="match status" value="1"/>
</dbReference>
<dbReference type="InterPro" id="IPR001412">
    <property type="entry name" value="aa-tRNA-synth_I_CS"/>
</dbReference>
<comment type="similarity">
    <text evidence="1 9 10">Belongs to the class-I aminoacyl-tRNA synthetase family.</text>
</comment>
<dbReference type="InterPro" id="IPR036695">
    <property type="entry name" value="Arg-tRNA-synth_N_sf"/>
</dbReference>
<keyword evidence="2 9" id="KW-0963">Cytoplasm</keyword>
<feature type="domain" description="DALR anticodon binding" evidence="11">
    <location>
        <begin position="470"/>
        <end position="598"/>
    </location>
</feature>
<dbReference type="InterPro" id="IPR005148">
    <property type="entry name" value="Arg-tRNA-synth_N"/>
</dbReference>
<dbReference type="Pfam" id="PF00750">
    <property type="entry name" value="tRNA-synt_1d"/>
    <property type="match status" value="1"/>
</dbReference>
<dbReference type="Proteomes" id="UP000830835">
    <property type="component" value="Unassembled WGS sequence"/>
</dbReference>
<comment type="subunit">
    <text evidence="9">Monomer.</text>
</comment>
<dbReference type="SUPFAM" id="SSF55190">
    <property type="entry name" value="Arginyl-tRNA synthetase (ArgRS), N-terminal 'additional' domain"/>
    <property type="match status" value="1"/>
</dbReference>
<dbReference type="RefSeq" id="WP_244350433.1">
    <property type="nucleotide sequence ID" value="NZ_JAFIRA010000022.1"/>
</dbReference>